<dbReference type="AlphaFoldDB" id="A0A1X1ZS44"/>
<organism evidence="7 8">
    <name type="scientific">Mycobacterium palustre</name>
    <dbReference type="NCBI Taxonomy" id="153971"/>
    <lineage>
        <taxon>Bacteria</taxon>
        <taxon>Bacillati</taxon>
        <taxon>Actinomycetota</taxon>
        <taxon>Actinomycetes</taxon>
        <taxon>Mycobacteriales</taxon>
        <taxon>Mycobacteriaceae</taxon>
        <taxon>Mycobacterium</taxon>
        <taxon>Mycobacterium simiae complex</taxon>
    </lineage>
</organism>
<dbReference type="GO" id="GO:0032259">
    <property type="term" value="P:methylation"/>
    <property type="evidence" value="ECO:0007669"/>
    <property type="project" value="UniProtKB-KW"/>
</dbReference>
<evidence type="ECO:0000256" key="3">
    <source>
        <dbReference type="ARBA" id="ARBA00022679"/>
    </source>
</evidence>
<comment type="caution">
    <text evidence="7">The sequence shown here is derived from an EMBL/GenBank/DDBJ whole genome shotgun (WGS) entry which is preliminary data.</text>
</comment>
<feature type="domain" description="Methyltransferase type 11" evidence="6">
    <location>
        <begin position="65"/>
        <end position="159"/>
    </location>
</feature>
<evidence type="ECO:0000256" key="2">
    <source>
        <dbReference type="ARBA" id="ARBA00022603"/>
    </source>
</evidence>
<keyword evidence="1" id="KW-0444">Lipid biosynthesis</keyword>
<evidence type="ECO:0000313" key="8">
    <source>
        <dbReference type="Proteomes" id="UP000193529"/>
    </source>
</evidence>
<evidence type="ECO:0000313" key="7">
    <source>
        <dbReference type="EMBL" id="ORW26183.1"/>
    </source>
</evidence>
<dbReference type="PANTHER" id="PTHR44068:SF1">
    <property type="entry name" value="HYPOTHETICAL LOC100005854"/>
    <property type="match status" value="1"/>
</dbReference>
<dbReference type="GO" id="GO:0016126">
    <property type="term" value="P:sterol biosynthetic process"/>
    <property type="evidence" value="ECO:0007669"/>
    <property type="project" value="TreeGrafter"/>
</dbReference>
<keyword evidence="3 7" id="KW-0808">Transferase</keyword>
<gene>
    <name evidence="7" type="ORF">AWC19_04955</name>
</gene>
<keyword evidence="1" id="KW-0443">Lipid metabolism</keyword>
<dbReference type="GO" id="GO:0003838">
    <property type="term" value="F:sterol 24-C-methyltransferase activity"/>
    <property type="evidence" value="ECO:0007669"/>
    <property type="project" value="TreeGrafter"/>
</dbReference>
<dbReference type="RefSeq" id="WP_281255272.1">
    <property type="nucleotide sequence ID" value="NZ_JACKRZ010000219.1"/>
</dbReference>
<sequence length="255" mass="29591">MFNRYWYRLNSRFFSTDDTVFMNWGYEEDPPMALPLSESDEPHRYSIQLYHSVATQVDLTGKRVLEVSCGHGGGASYVMRTLGPASYTGLDLNPVGLDFCRRKHHLPGLDFVEGNAEDLPFPDQSFDAVINIEASHCYPRFPRFLEEVARVLRPGGHLLYADARRRRELAKWEAELHDAPMRLVAERVINEQVARGVERLYPVTLFKQARFQAMFGFAIWMTLYRRLLNDDVSYRIYCFARDEASHTEARGRISR</sequence>
<keyword evidence="2 7" id="KW-0489">Methyltransferase</keyword>
<evidence type="ECO:0000256" key="1">
    <source>
        <dbReference type="ARBA" id="ARBA00022516"/>
    </source>
</evidence>
<accession>A0A1X1ZS44</accession>
<proteinExistence type="inferred from homology"/>
<comment type="function">
    <text evidence="4">Catalyzes the methylation of the lipid moiety of the intermediate compounds phthiotriol and glycosylated phenolphthiotriol dimycoserosates to form phthiocerol dimycocerosates (DIM A) and glycosylated phenolphthiocerol dimycocerosates (PGL).</text>
</comment>
<evidence type="ECO:0000256" key="5">
    <source>
        <dbReference type="ARBA" id="ARBA00038330"/>
    </source>
</evidence>
<dbReference type="SUPFAM" id="SSF53335">
    <property type="entry name" value="S-adenosyl-L-methionine-dependent methyltransferases"/>
    <property type="match status" value="1"/>
</dbReference>
<keyword evidence="8" id="KW-1185">Reference proteome</keyword>
<dbReference type="EMBL" id="LQPJ01000088">
    <property type="protein sequence ID" value="ORW26183.1"/>
    <property type="molecule type" value="Genomic_DNA"/>
</dbReference>
<evidence type="ECO:0000259" key="6">
    <source>
        <dbReference type="Pfam" id="PF08241"/>
    </source>
</evidence>
<dbReference type="InterPro" id="IPR054877">
    <property type="entry name" value="PthPhpthDimycoMt"/>
</dbReference>
<dbReference type="InterPro" id="IPR050447">
    <property type="entry name" value="Erg6_SMT_methyltransf"/>
</dbReference>
<comment type="similarity">
    <text evidence="5">Belongs to the methyltransferase superfamily. Phthiotriol/phenolphthiotriol dimycocerosates methyltransferase family.</text>
</comment>
<dbReference type="Gene3D" id="3.40.50.150">
    <property type="entry name" value="Vaccinia Virus protein VP39"/>
    <property type="match status" value="1"/>
</dbReference>
<dbReference type="InterPro" id="IPR013216">
    <property type="entry name" value="Methyltransf_11"/>
</dbReference>
<dbReference type="InterPro" id="IPR029063">
    <property type="entry name" value="SAM-dependent_MTases_sf"/>
</dbReference>
<dbReference type="Proteomes" id="UP000193529">
    <property type="component" value="Unassembled WGS sequence"/>
</dbReference>
<protein>
    <submittedName>
        <fullName evidence="7">SAM-dependent methyltransferase</fullName>
    </submittedName>
</protein>
<dbReference type="Pfam" id="PF08241">
    <property type="entry name" value="Methyltransf_11"/>
    <property type="match status" value="1"/>
</dbReference>
<dbReference type="CDD" id="cd02440">
    <property type="entry name" value="AdoMet_MTases"/>
    <property type="match status" value="1"/>
</dbReference>
<dbReference type="STRING" id="153971.AWC19_04955"/>
<reference evidence="7 8" key="1">
    <citation type="submission" date="2016-01" db="EMBL/GenBank/DDBJ databases">
        <title>The new phylogeny of the genus Mycobacterium.</title>
        <authorList>
            <person name="Tarcisio F."/>
            <person name="Conor M."/>
            <person name="Antonella G."/>
            <person name="Elisabetta G."/>
            <person name="Giulia F.S."/>
            <person name="Sara T."/>
            <person name="Anna F."/>
            <person name="Clotilde B."/>
            <person name="Roberto B."/>
            <person name="Veronica D.S."/>
            <person name="Fabio R."/>
            <person name="Monica P."/>
            <person name="Olivier J."/>
            <person name="Enrico T."/>
            <person name="Nicola S."/>
        </authorList>
    </citation>
    <scope>NUCLEOTIDE SEQUENCE [LARGE SCALE GENOMIC DNA]</scope>
    <source>
        <strain evidence="7 8">DSM 44572</strain>
    </source>
</reference>
<dbReference type="NCBIfam" id="NF045823">
    <property type="entry name" value="PthPhpthDimycoMt"/>
    <property type="match status" value="1"/>
</dbReference>
<dbReference type="PANTHER" id="PTHR44068">
    <property type="entry name" value="ZGC:194242"/>
    <property type="match status" value="1"/>
</dbReference>
<name>A0A1X1ZS44_9MYCO</name>
<evidence type="ECO:0000256" key="4">
    <source>
        <dbReference type="ARBA" id="ARBA00037600"/>
    </source>
</evidence>